<evidence type="ECO:0000313" key="1">
    <source>
        <dbReference type="EMBL" id="CAD9346956.1"/>
    </source>
</evidence>
<gene>
    <name evidence="1" type="ORF">DBRI1063_LOCUS19639</name>
</gene>
<protein>
    <submittedName>
        <fullName evidence="1">Uncharacterized protein</fullName>
    </submittedName>
</protein>
<proteinExistence type="predicted"/>
<reference evidence="1" key="1">
    <citation type="submission" date="2021-01" db="EMBL/GenBank/DDBJ databases">
        <authorList>
            <person name="Corre E."/>
            <person name="Pelletier E."/>
            <person name="Niang G."/>
            <person name="Scheremetjew M."/>
            <person name="Finn R."/>
            <person name="Kale V."/>
            <person name="Holt S."/>
            <person name="Cochrane G."/>
            <person name="Meng A."/>
            <person name="Brown T."/>
            <person name="Cohen L."/>
        </authorList>
    </citation>
    <scope>NUCLEOTIDE SEQUENCE</scope>
    <source>
        <strain evidence="1">Pop2</strain>
    </source>
</reference>
<dbReference type="EMBL" id="HBGN01030502">
    <property type="protein sequence ID" value="CAD9346956.1"/>
    <property type="molecule type" value="Transcribed_RNA"/>
</dbReference>
<dbReference type="AlphaFoldDB" id="A0A7S2EN21"/>
<organism evidence="1">
    <name type="scientific">Ditylum brightwellii</name>
    <dbReference type="NCBI Taxonomy" id="49249"/>
    <lineage>
        <taxon>Eukaryota</taxon>
        <taxon>Sar</taxon>
        <taxon>Stramenopiles</taxon>
        <taxon>Ochrophyta</taxon>
        <taxon>Bacillariophyta</taxon>
        <taxon>Mediophyceae</taxon>
        <taxon>Lithodesmiophycidae</taxon>
        <taxon>Lithodesmiales</taxon>
        <taxon>Lithodesmiaceae</taxon>
        <taxon>Ditylum</taxon>
    </lineage>
</organism>
<sequence>MAINAPSIDTITKSFPHPVLPSVVGQPTYETIYEIHKLIMENASAIPSTVGGGNHGHFGLVIEAPKYLQVTGVAFVAPPNPGPVPLARRPFMTPAEIENERQTHRAELVAFQTYHNCDKALQNQLITAVEERYIKGLHQGIVGYSNRTTYKFLAHLYAHYGIITPSMLQESYAKMTQPYNPAMPIKMFFEQLEAA</sequence>
<accession>A0A7S2EN21</accession>
<name>A0A7S2EN21_9STRA</name>